<keyword evidence="8" id="KW-1185">Reference proteome</keyword>
<dbReference type="SUPFAM" id="SSF48670">
    <property type="entry name" value="Transducin (heterotrimeric G protein), gamma chain"/>
    <property type="match status" value="1"/>
</dbReference>
<keyword evidence="5" id="KW-0807">Transducer</keyword>
<protein>
    <recommendedName>
        <fullName evidence="6">G protein gamma domain-containing protein</fullName>
    </recommendedName>
</protein>
<dbReference type="PROSITE" id="PS50058">
    <property type="entry name" value="G_PROTEIN_GAMMA"/>
    <property type="match status" value="1"/>
</dbReference>
<evidence type="ECO:0000256" key="4">
    <source>
        <dbReference type="ARBA" id="ARBA00023136"/>
    </source>
</evidence>
<dbReference type="PANTHER" id="PTHR13809">
    <property type="entry name" value="GUANINE NUCLEOTIDE-BINDING PROTEIN GAMMA SUBUNIT"/>
    <property type="match status" value="1"/>
</dbReference>
<dbReference type="InterPro" id="IPR001770">
    <property type="entry name" value="G-protein_gamma"/>
</dbReference>
<dbReference type="SMART" id="SM01224">
    <property type="entry name" value="G_gamma"/>
    <property type="match status" value="1"/>
</dbReference>
<dbReference type="Pfam" id="PF00631">
    <property type="entry name" value="G-gamma"/>
    <property type="match status" value="1"/>
</dbReference>
<dbReference type="GO" id="GO:0007186">
    <property type="term" value="P:G protein-coupled receptor signaling pathway"/>
    <property type="evidence" value="ECO:0007669"/>
    <property type="project" value="InterPro"/>
</dbReference>
<dbReference type="SMART" id="SM00224">
    <property type="entry name" value="GGL"/>
    <property type="match status" value="1"/>
</dbReference>
<keyword evidence="3" id="KW-1003">Cell membrane</keyword>
<dbReference type="Gene3D" id="4.10.260.10">
    <property type="entry name" value="Transducin (heterotrimeric G protein), gamma chain"/>
    <property type="match status" value="1"/>
</dbReference>
<dbReference type="AlphaFoldDB" id="A0AAN9BU85"/>
<evidence type="ECO:0000256" key="1">
    <source>
        <dbReference type="ARBA" id="ARBA00004236"/>
    </source>
</evidence>
<dbReference type="EMBL" id="JBAMIC010000002">
    <property type="protein sequence ID" value="KAK7111501.1"/>
    <property type="molecule type" value="Genomic_DNA"/>
</dbReference>
<proteinExistence type="inferred from homology"/>
<dbReference type="CDD" id="cd00068">
    <property type="entry name" value="GGL"/>
    <property type="match status" value="1"/>
</dbReference>
<comment type="caution">
    <text evidence="7">The sequence shown here is derived from an EMBL/GenBank/DDBJ whole genome shotgun (WGS) entry which is preliminary data.</text>
</comment>
<sequence>MTDPRARKLQEVLQRQTELVQQLRAEKNLARVPVSTTTRDMMAFMDEHAHHDYLLRGFPKPNDNPFVEKGKCDII</sequence>
<comment type="similarity">
    <text evidence="2">Belongs to the G protein gamma family.</text>
</comment>
<dbReference type="InterPro" id="IPR015898">
    <property type="entry name" value="G-protein_gamma-like_dom"/>
</dbReference>
<comment type="subcellular location">
    <subcellularLocation>
        <location evidence="1">Cell membrane</location>
    </subcellularLocation>
</comment>
<evidence type="ECO:0000259" key="6">
    <source>
        <dbReference type="PROSITE" id="PS50058"/>
    </source>
</evidence>
<dbReference type="Proteomes" id="UP001374579">
    <property type="component" value="Unassembled WGS sequence"/>
</dbReference>
<keyword evidence="4" id="KW-0472">Membrane</keyword>
<dbReference type="GO" id="GO:0031681">
    <property type="term" value="F:G-protein beta-subunit binding"/>
    <property type="evidence" value="ECO:0007669"/>
    <property type="project" value="InterPro"/>
</dbReference>
<evidence type="ECO:0000256" key="5">
    <source>
        <dbReference type="ARBA" id="ARBA00023224"/>
    </source>
</evidence>
<dbReference type="GO" id="GO:0005834">
    <property type="term" value="C:heterotrimeric G-protein complex"/>
    <property type="evidence" value="ECO:0007669"/>
    <property type="project" value="InterPro"/>
</dbReference>
<evidence type="ECO:0000313" key="8">
    <source>
        <dbReference type="Proteomes" id="UP001374579"/>
    </source>
</evidence>
<organism evidence="7 8">
    <name type="scientific">Littorina saxatilis</name>
    <dbReference type="NCBI Taxonomy" id="31220"/>
    <lineage>
        <taxon>Eukaryota</taxon>
        <taxon>Metazoa</taxon>
        <taxon>Spiralia</taxon>
        <taxon>Lophotrochozoa</taxon>
        <taxon>Mollusca</taxon>
        <taxon>Gastropoda</taxon>
        <taxon>Caenogastropoda</taxon>
        <taxon>Littorinimorpha</taxon>
        <taxon>Littorinoidea</taxon>
        <taxon>Littorinidae</taxon>
        <taxon>Littorina</taxon>
    </lineage>
</organism>
<gene>
    <name evidence="7" type="ORF">V1264_011121</name>
</gene>
<evidence type="ECO:0000313" key="7">
    <source>
        <dbReference type="EMBL" id="KAK7111501.1"/>
    </source>
</evidence>
<feature type="domain" description="G protein gamma" evidence="6">
    <location>
        <begin position="8"/>
        <end position="75"/>
    </location>
</feature>
<accession>A0AAN9BU85</accession>
<reference evidence="7 8" key="1">
    <citation type="submission" date="2024-02" db="EMBL/GenBank/DDBJ databases">
        <title>Chromosome-scale genome assembly of the rough periwinkle Littorina saxatilis.</title>
        <authorList>
            <person name="De Jode A."/>
            <person name="Faria R."/>
            <person name="Formenti G."/>
            <person name="Sims Y."/>
            <person name="Smith T.P."/>
            <person name="Tracey A."/>
            <person name="Wood J.M.D."/>
            <person name="Zagrodzka Z.B."/>
            <person name="Johannesson K."/>
            <person name="Butlin R.K."/>
            <person name="Leder E.H."/>
        </authorList>
    </citation>
    <scope>NUCLEOTIDE SEQUENCE [LARGE SCALE GENOMIC DNA]</scope>
    <source>
        <strain evidence="7">Snail1</strain>
        <tissue evidence="7">Muscle</tissue>
    </source>
</reference>
<evidence type="ECO:0000256" key="3">
    <source>
        <dbReference type="ARBA" id="ARBA00022475"/>
    </source>
</evidence>
<dbReference type="InterPro" id="IPR036284">
    <property type="entry name" value="GGL_sf"/>
</dbReference>
<evidence type="ECO:0000256" key="2">
    <source>
        <dbReference type="ARBA" id="ARBA00007431"/>
    </source>
</evidence>
<name>A0AAN9BU85_9CAEN</name>